<dbReference type="EC" id="7.2.2.14" evidence="4"/>
<dbReference type="Gene3D" id="1.20.1110.10">
    <property type="entry name" value="Calcium-transporting ATPase, transmembrane domain"/>
    <property type="match status" value="1"/>
</dbReference>
<accession>F2NA03</accession>
<comment type="function">
    <text evidence="1">Mediates magnesium influx to the cytosol.</text>
</comment>
<dbReference type="SFLD" id="SFLDG00002">
    <property type="entry name" value="C1.7:_P-type_atpase_like"/>
    <property type="match status" value="1"/>
</dbReference>
<dbReference type="Proteomes" id="UP000006851">
    <property type="component" value="Chromosome"/>
</dbReference>
<evidence type="ECO:0000256" key="7">
    <source>
        <dbReference type="ARBA" id="ARBA00022519"/>
    </source>
</evidence>
<dbReference type="PROSITE" id="PS00154">
    <property type="entry name" value="ATPASE_E1_E2"/>
    <property type="match status" value="1"/>
</dbReference>
<dbReference type="STRING" id="700015.Corgl_0131"/>
<dbReference type="PANTHER" id="PTHR42861">
    <property type="entry name" value="CALCIUM-TRANSPORTING ATPASE"/>
    <property type="match status" value="1"/>
</dbReference>
<dbReference type="SUPFAM" id="SSF56784">
    <property type="entry name" value="HAD-like"/>
    <property type="match status" value="1"/>
</dbReference>
<feature type="transmembrane region" description="Helical" evidence="19">
    <location>
        <begin position="734"/>
        <end position="756"/>
    </location>
</feature>
<keyword evidence="13" id="KW-1278">Translocase</keyword>
<reference evidence="22" key="1">
    <citation type="journal article" date="2013" name="Stand. Genomic Sci.">
        <title>Complete genome sequence of Coriobacterium glomerans type strain (PW2(T)) from the midgut of Pyrrhocoris apterus L. (red soldier bug).</title>
        <authorList>
            <person name="Stackebrandt E."/>
            <person name="Zeytun A."/>
            <person name="Lapidus A."/>
            <person name="Nolan M."/>
            <person name="Lucas S."/>
            <person name="Hammon N."/>
            <person name="Deshpande S."/>
            <person name="Cheng J.F."/>
            <person name="Tapia R."/>
            <person name="Goodwin L.A."/>
            <person name="Pitluck S."/>
            <person name="Liolios K."/>
            <person name="Pagani I."/>
            <person name="Ivanova N."/>
            <person name="Mavromatis K."/>
            <person name="Mikhailova N."/>
            <person name="Huntemann M."/>
            <person name="Pati A."/>
            <person name="Chen A."/>
            <person name="Palaniappan K."/>
            <person name="Chang Y.J."/>
            <person name="Land M."/>
            <person name="Hauser L."/>
            <person name="Rohde M."/>
            <person name="Pukall R."/>
            <person name="Goker M."/>
            <person name="Detter J.C."/>
            <person name="Woyke T."/>
            <person name="Bristow J."/>
            <person name="Eisen J.A."/>
            <person name="Markowitz V."/>
            <person name="Hugenholtz P."/>
            <person name="Kyrpides N.C."/>
            <person name="Klenk H.P."/>
        </authorList>
    </citation>
    <scope>NUCLEOTIDE SEQUENCE</scope>
    <source>
        <strain evidence="22">ATCC 49209 / DSM 20642 / JCM 10262 / PW2</strain>
    </source>
</reference>
<evidence type="ECO:0000256" key="2">
    <source>
        <dbReference type="ARBA" id="ARBA00004429"/>
    </source>
</evidence>
<evidence type="ECO:0000256" key="15">
    <source>
        <dbReference type="ARBA" id="ARBA00023136"/>
    </source>
</evidence>
<evidence type="ECO:0000256" key="19">
    <source>
        <dbReference type="SAM" id="Phobius"/>
    </source>
</evidence>
<dbReference type="InterPro" id="IPR006068">
    <property type="entry name" value="ATPase_P-typ_cation-transptr_C"/>
</dbReference>
<dbReference type="HOGENOM" id="CLU_002360_6_3_11"/>
<dbReference type="SUPFAM" id="SSF81653">
    <property type="entry name" value="Calcium ATPase, transduction domain A"/>
    <property type="match status" value="1"/>
</dbReference>
<dbReference type="InterPro" id="IPR001757">
    <property type="entry name" value="P_typ_ATPase"/>
</dbReference>
<dbReference type="Gene3D" id="3.40.50.1000">
    <property type="entry name" value="HAD superfamily/HAD-like"/>
    <property type="match status" value="1"/>
</dbReference>
<evidence type="ECO:0000256" key="8">
    <source>
        <dbReference type="ARBA" id="ARBA00022553"/>
    </source>
</evidence>
<dbReference type="InterPro" id="IPR004014">
    <property type="entry name" value="ATPase_P-typ_cation-transptr_N"/>
</dbReference>
<evidence type="ECO:0000256" key="13">
    <source>
        <dbReference type="ARBA" id="ARBA00022967"/>
    </source>
</evidence>
<dbReference type="SFLD" id="SFLDF00027">
    <property type="entry name" value="p-type_atpase"/>
    <property type="match status" value="1"/>
</dbReference>
<dbReference type="CDD" id="cd02077">
    <property type="entry name" value="P-type_ATPase_Mg"/>
    <property type="match status" value="1"/>
</dbReference>
<keyword evidence="9 19" id="KW-0812">Transmembrane</keyword>
<dbReference type="NCBIfam" id="TIGR01524">
    <property type="entry name" value="ATPase-IIIB_Mg"/>
    <property type="match status" value="1"/>
</dbReference>
<feature type="transmembrane region" description="Helical" evidence="19">
    <location>
        <begin position="804"/>
        <end position="832"/>
    </location>
</feature>
<evidence type="ECO:0000256" key="18">
    <source>
        <dbReference type="ARBA" id="ARBA00049360"/>
    </source>
</evidence>
<dbReference type="SUPFAM" id="SSF81660">
    <property type="entry name" value="Metal cation-transporting ATPase, ATP-binding domain N"/>
    <property type="match status" value="1"/>
</dbReference>
<evidence type="ECO:0000256" key="12">
    <source>
        <dbReference type="ARBA" id="ARBA00022842"/>
    </source>
</evidence>
<dbReference type="InterPro" id="IPR023214">
    <property type="entry name" value="HAD_sf"/>
</dbReference>
<dbReference type="InterPro" id="IPR018303">
    <property type="entry name" value="ATPase_P-typ_P_site"/>
</dbReference>
<evidence type="ECO:0000256" key="16">
    <source>
        <dbReference type="ARBA" id="ARBA00029806"/>
    </source>
</evidence>
<feature type="transmembrane region" description="Helical" evidence="19">
    <location>
        <begin position="338"/>
        <end position="358"/>
    </location>
</feature>
<evidence type="ECO:0000256" key="9">
    <source>
        <dbReference type="ARBA" id="ARBA00022692"/>
    </source>
</evidence>
<dbReference type="InterPro" id="IPR023299">
    <property type="entry name" value="ATPase_P-typ_cyto_dom_N"/>
</dbReference>
<dbReference type="GO" id="GO:0015444">
    <property type="term" value="F:P-type magnesium transporter activity"/>
    <property type="evidence" value="ECO:0007669"/>
    <property type="project" value="UniProtKB-EC"/>
</dbReference>
<keyword evidence="10" id="KW-0547">Nucleotide-binding</keyword>
<comment type="catalytic activity">
    <reaction evidence="18">
        <text>ATP + H2O = ADP + phosphate + H(+)</text>
        <dbReference type="Rhea" id="RHEA:13065"/>
        <dbReference type="ChEBI" id="CHEBI:15377"/>
        <dbReference type="ChEBI" id="CHEBI:15378"/>
        <dbReference type="ChEBI" id="CHEBI:30616"/>
        <dbReference type="ChEBI" id="CHEBI:43474"/>
        <dbReference type="ChEBI" id="CHEBI:456216"/>
    </reaction>
</comment>
<dbReference type="InterPro" id="IPR036412">
    <property type="entry name" value="HAD-like_sf"/>
</dbReference>
<dbReference type="Pfam" id="PF00690">
    <property type="entry name" value="Cation_ATPase_N"/>
    <property type="match status" value="1"/>
</dbReference>
<evidence type="ECO:0000256" key="14">
    <source>
        <dbReference type="ARBA" id="ARBA00022989"/>
    </source>
</evidence>
<evidence type="ECO:0000313" key="22">
    <source>
        <dbReference type="Proteomes" id="UP000006851"/>
    </source>
</evidence>
<organism evidence="21 22">
    <name type="scientific">Coriobacterium glomerans (strain ATCC 49209 / DSM 20642 / JCM 10262 / PW2)</name>
    <dbReference type="NCBI Taxonomy" id="700015"/>
    <lineage>
        <taxon>Bacteria</taxon>
        <taxon>Bacillati</taxon>
        <taxon>Actinomycetota</taxon>
        <taxon>Coriobacteriia</taxon>
        <taxon>Coriobacteriales</taxon>
        <taxon>Coriobacteriaceae</taxon>
        <taxon>Coriobacterium</taxon>
    </lineage>
</organism>
<dbReference type="SUPFAM" id="SSF81665">
    <property type="entry name" value="Calcium ATPase, transmembrane domain M"/>
    <property type="match status" value="1"/>
</dbReference>
<dbReference type="InterPro" id="IPR008250">
    <property type="entry name" value="ATPase_P-typ_transduc_dom_A_sf"/>
</dbReference>
<dbReference type="PRINTS" id="PR01836">
    <property type="entry name" value="MGATPASE"/>
</dbReference>
<keyword evidence="14 19" id="KW-1133">Transmembrane helix</keyword>
<gene>
    <name evidence="21" type="ordered locus">Corgl_0131</name>
</gene>
<dbReference type="NCBIfam" id="NF011702">
    <property type="entry name" value="PRK15122.1"/>
    <property type="match status" value="1"/>
</dbReference>
<comment type="subcellular location">
    <subcellularLocation>
        <location evidence="2">Cell inner membrane</location>
        <topology evidence="2">Multi-pass membrane protein</topology>
    </subcellularLocation>
</comment>
<keyword evidence="6" id="KW-1003">Cell membrane</keyword>
<dbReference type="InterPro" id="IPR044492">
    <property type="entry name" value="P_typ_ATPase_HD_dom"/>
</dbReference>
<dbReference type="Gene3D" id="2.70.150.10">
    <property type="entry name" value="Calcium-transporting ATPase, cytoplasmic transduction domain A"/>
    <property type="match status" value="1"/>
</dbReference>
<dbReference type="GO" id="GO:0016887">
    <property type="term" value="F:ATP hydrolysis activity"/>
    <property type="evidence" value="ECO:0007669"/>
    <property type="project" value="InterPro"/>
</dbReference>
<evidence type="ECO:0000256" key="3">
    <source>
        <dbReference type="ARBA" id="ARBA00008746"/>
    </source>
</evidence>
<comment type="similarity">
    <text evidence="3">Belongs to the cation transport ATPase (P-type) (TC 3.A.3) family. Type IIIB subfamily.</text>
</comment>
<dbReference type="InterPro" id="IPR023298">
    <property type="entry name" value="ATPase_P-typ_TM_dom_sf"/>
</dbReference>
<dbReference type="GO" id="GO:0005886">
    <property type="term" value="C:plasma membrane"/>
    <property type="evidence" value="ECO:0007669"/>
    <property type="project" value="UniProtKB-SubCell"/>
</dbReference>
<feature type="transmembrane region" description="Helical" evidence="19">
    <location>
        <begin position="307"/>
        <end position="326"/>
    </location>
</feature>
<evidence type="ECO:0000256" key="1">
    <source>
        <dbReference type="ARBA" id="ARBA00003954"/>
    </source>
</evidence>
<dbReference type="KEGG" id="cgo:Corgl_0131"/>
<evidence type="ECO:0000256" key="10">
    <source>
        <dbReference type="ARBA" id="ARBA00022741"/>
    </source>
</evidence>
<keyword evidence="11" id="KW-0067">ATP-binding</keyword>
<dbReference type="AlphaFoldDB" id="F2NA03"/>
<keyword evidence="15 19" id="KW-0472">Membrane</keyword>
<dbReference type="SFLD" id="SFLDS00003">
    <property type="entry name" value="Haloacid_Dehalogenase"/>
    <property type="match status" value="1"/>
</dbReference>
<name>F2NA03_CORGP</name>
<dbReference type="Pfam" id="PF00122">
    <property type="entry name" value="E1-E2_ATPase"/>
    <property type="match status" value="1"/>
</dbReference>
<evidence type="ECO:0000256" key="11">
    <source>
        <dbReference type="ARBA" id="ARBA00022840"/>
    </source>
</evidence>
<feature type="transmembrane region" description="Helical" evidence="19">
    <location>
        <begin position="926"/>
        <end position="948"/>
    </location>
</feature>
<proteinExistence type="inferred from homology"/>
<dbReference type="eggNOG" id="COG0474">
    <property type="taxonomic scope" value="Bacteria"/>
</dbReference>
<evidence type="ECO:0000256" key="6">
    <source>
        <dbReference type="ARBA" id="ARBA00022475"/>
    </source>
</evidence>
<evidence type="ECO:0000256" key="4">
    <source>
        <dbReference type="ARBA" id="ARBA00012786"/>
    </source>
</evidence>
<dbReference type="Gene3D" id="3.40.1110.10">
    <property type="entry name" value="Calcium-transporting ATPase, cytoplasmic domain N"/>
    <property type="match status" value="1"/>
</dbReference>
<dbReference type="NCBIfam" id="TIGR01494">
    <property type="entry name" value="ATPase_P-type"/>
    <property type="match status" value="2"/>
</dbReference>
<dbReference type="RefSeq" id="WP_013708001.1">
    <property type="nucleotide sequence ID" value="NC_015389.1"/>
</dbReference>
<dbReference type="OrthoDB" id="9814270at2"/>
<keyword evidence="12" id="KW-0460">Magnesium</keyword>
<feature type="transmembrane region" description="Helical" evidence="19">
    <location>
        <begin position="136"/>
        <end position="154"/>
    </location>
</feature>
<keyword evidence="21" id="KW-0378">Hydrolase</keyword>
<evidence type="ECO:0000259" key="20">
    <source>
        <dbReference type="SMART" id="SM00831"/>
    </source>
</evidence>
<dbReference type="GO" id="GO:0005524">
    <property type="term" value="F:ATP binding"/>
    <property type="evidence" value="ECO:0007669"/>
    <property type="project" value="UniProtKB-KW"/>
</dbReference>
<protein>
    <recommendedName>
        <fullName evidence="5">Magnesium-transporting ATPase, P-type 1</fullName>
        <ecNumber evidence="4">7.2.2.14</ecNumber>
    </recommendedName>
    <alternativeName>
        <fullName evidence="16">Mg(2+) transport ATPase, P-type 1</fullName>
    </alternativeName>
</protein>
<dbReference type="SMART" id="SM00831">
    <property type="entry name" value="Cation_ATPase_N"/>
    <property type="match status" value="1"/>
</dbReference>
<dbReference type="Pfam" id="PF00689">
    <property type="entry name" value="Cation_ATPase_C"/>
    <property type="match status" value="1"/>
</dbReference>
<dbReference type="InterPro" id="IPR006415">
    <property type="entry name" value="P-type_ATPase_IIIB"/>
</dbReference>
<comment type="catalytic activity">
    <reaction evidence="17">
        <text>Mg(2+)(out) + ATP + H2O = Mg(2+)(in) + ADP + phosphate + H(+)</text>
        <dbReference type="Rhea" id="RHEA:10260"/>
        <dbReference type="ChEBI" id="CHEBI:15377"/>
        <dbReference type="ChEBI" id="CHEBI:15378"/>
        <dbReference type="ChEBI" id="CHEBI:18420"/>
        <dbReference type="ChEBI" id="CHEBI:30616"/>
        <dbReference type="ChEBI" id="CHEBI:43474"/>
        <dbReference type="ChEBI" id="CHEBI:456216"/>
        <dbReference type="EC" id="7.2.2.14"/>
    </reaction>
</comment>
<keyword evidence="7" id="KW-0997">Cell inner membrane</keyword>
<sequence length="956" mass="102927">MMMLKTSDILKELSRTRRAAAGRDSRGRVHSAHAQRAASRVAPVGELDERVVFAARHSVVDTLARMGTSAQGLSSGDVEVARDLYGKNSVTHAKEDNLAKRLLDAFVNPFTAILAVLALVSLYTNVIAAAPTDRDPSTVIIIAIMVIISGTLRFTQETKSGNAAASLQKMITTTCTVLREGKEQEVPFSDLVPADIIRLSAGDMIPADSRVMEAKDLFVSQSSLTGESSGVEKTSAELPPVRGHRTSLTISDCDNIVFTGTSVQSGSATAVVLATGNQTSLGQMARVLDAKPPQTSFDRGVADVSRVLVRFMLVMVPIVFVINVITKQNWMDALLFSVSIAVGITPQMLPVIVTTCLAKGATSMSKQKVIIKNLSAIQNLGAMDILCTDKTGTLTEDHVVLERHLDVLGHDDDSVLGLAFLNSYYQTGLKNLIDRAVIERTDELAYCPVISDEEGTVEAVPENPIACLRDRYHKVDEIPFDFDRRRMSVVVADREGKTTLVTKGAAEEILSVCSSARIHGQNRPLTSKLRADIRARVAALNADGLRVIALASKKEPRPVGEFSTDDECEMVLMGYLAFLDPPKSTAAAAIAALHSHGVGVKVLTGDNDRVAAAVCNKVGLSPDDLILGSEIDALSDEELAERAEKTQLFAKLSPLQKARVVRVLRECCGHTVGYMGDGINDAASMRASDCGVSVDTAVDIAKESADIILLEKDLMVLDHGILEGRRTYGNMIKYIKMTASSNFGNVFSVLVASAFLPFLPMTALQLVLLSLIYEISCAAVPWDHVDSEFVARPRTWEARSIVKFMVWFGPTSSIFDIVTYALLFGVICPAVIGSSWAALAASAGTAAAAGLASLFAAVFQSGWFIESMWTQSLIVHTLRTPKIPFIQSRASAPLMVLTFSGIAIVTALPFTPLAPFLGLAPLPLSFFGWLLLIVAGYLLLANTVKILYIRRFGQLL</sequence>
<evidence type="ECO:0000313" key="21">
    <source>
        <dbReference type="EMBL" id="AEB06258.1"/>
    </source>
</evidence>
<evidence type="ECO:0000256" key="17">
    <source>
        <dbReference type="ARBA" id="ARBA00047295"/>
    </source>
</evidence>
<feature type="domain" description="Cation-transporting P-type ATPase N-terminal" evidence="20">
    <location>
        <begin position="53"/>
        <end position="126"/>
    </location>
</feature>
<feature type="transmembrane region" description="Helical" evidence="19">
    <location>
        <begin position="892"/>
        <end position="914"/>
    </location>
</feature>
<keyword evidence="22" id="KW-1185">Reference proteome</keyword>
<feature type="transmembrane region" description="Helical" evidence="19">
    <location>
        <begin position="110"/>
        <end position="130"/>
    </location>
</feature>
<dbReference type="EMBL" id="CP002628">
    <property type="protein sequence ID" value="AEB06258.1"/>
    <property type="molecule type" value="Genomic_DNA"/>
</dbReference>
<dbReference type="InterPro" id="IPR059000">
    <property type="entry name" value="ATPase_P-type_domA"/>
</dbReference>
<evidence type="ECO:0000256" key="5">
    <source>
        <dbReference type="ARBA" id="ARBA00013555"/>
    </source>
</evidence>
<keyword evidence="8" id="KW-0597">Phosphoprotein</keyword>
<dbReference type="Pfam" id="PF13246">
    <property type="entry name" value="Cation_ATPase"/>
    <property type="match status" value="1"/>
</dbReference>